<comment type="caution">
    <text evidence="7">The sequence shown here is derived from an EMBL/GenBank/DDBJ whole genome shotgun (WGS) entry which is preliminary data.</text>
</comment>
<feature type="compositionally biased region" description="Low complexity" evidence="5">
    <location>
        <begin position="1361"/>
        <end position="1379"/>
    </location>
</feature>
<evidence type="ECO:0000259" key="6">
    <source>
        <dbReference type="PROSITE" id="PS51044"/>
    </source>
</evidence>
<feature type="region of interest" description="Disordered" evidence="5">
    <location>
        <begin position="1"/>
        <end position="91"/>
    </location>
</feature>
<sequence length="1710" mass="188463">MPQTSRSIQPRAAPPAESHQIATSNETLNLLLGGRTRSWMTTGPSTDFAPRQEPRPSQVKPRKRGRPPAEPATEPITTAPLPTPNDTAPQHENISIGHVVDQPTGSVETIRASTVLPSPALTDAPSPNVANQHDCANTVSTAHPEGTASRHPLPNGVDQDGAGPISNTAPALQEQISNSAPPRPPPTEPPSRNMTVNSTPSVSVNQAGAFPISLPVSEQVPSALVNQATVRPASLPANEQVDVVAPSDPSARTNGPASNVHRAKRARVQGSATSNELRNQALSMQWKETITSRVKGCDSAGLLNDNVEKPRYRILIEACANTDHFYIALHQILCAWSLDKAPVHKMFQGLVDPSQVDGSFETLQTVLRNNQAMSASHLEWFANFPVPLAEVLRVFHPSSLAKDIGTFLTHLSSHWYGLIQSVGSRMHPLLACELIEILRCPSQGLQAMFFTMSRRWLGIKDGPVANAINDIFEKDRANEAAAVDRGEPPEKINQARSQVIAQYSSLVLQEHQRHQIQVQHQQLRQQQQLPPNAMLSPVITHTAPIAERRGQRSVPQSPVVSSHAVVSSPALAQSPSVPQFDALAPRPSISDRRVSSPAMANQHPPPGSPVLQEPRRPGPNYVPVDPRIPRPPSTTGYYSPRIQPPSLPGAASVGPSPSHSRNGSQSNPQTPVLASQGQLQAPVLLSNGPPIPLQRRANSIAYPSQSVPNAQGGYLQHPPTVQPHYIEQAPQPGPRQVMNPTPMAHPHTQMMHPHQALQPLPHMQHAVLTPTSPNYPHPVQALMPQHQAYQIPAARRPVLSGRAFAPIPETEYPMSPYGRVSLQVGLHKVGLRSPRRVPAQLASTRYYQYIKQFALPPMLIAPQTGLRIFSFNVPNDHMPRLARKTQGEGLPYCYYSEGSCRYRLRTCARSVKETVVQEADWVLAAAQWPPYIFFDLNHKCMELRRKQHFHKDQPLELTDFLVEGENSVRLSFPQTPQNQKLSVKYFMAVEIVETISHDSVMKTVETGRRIPMEDTKRKIQGRLRGSDSDDVIVEDETLTVSLADPFSATRFNIPVRGAHCQHLECFDLETWLQTRPQKPAQQGGGALQVGDEPSLVDVWKCPICGLDARPSSLWVDDYLAGVRQTLVANGDTRTKAITIDVTGHWCAVEEPDDSDDDESPGPRPLTVAKRDTRRSESTAAARATVIEILDDDYKRTLFAICVIAIGGHEGGAGSPAKSNKRVDSQSNPQTLQPPFGLSWPQATFALTTFRQNYTLNFPFVTVKEDTTAEDLYREKPFLFRAIMLVASPLPKSRVVKMKRNTLAYLGYRMLVEEEKTLDLLQGLLVVAAWAHTCYIDEGQVTNLAFLGLGYAHKLGITQISSSSSKQTNNNNQSGTSGLTEKMRQEVKTHSLDEQCCLLGLYCILSVISIKQSRSNPLDAAHIDICCNNISTSQNTASNPALEHFVRFIKMSERLSEGFGEPHERTLSRPYAFLLEGNGRRFRADLERLAEVATRNDPASHHQMFQLYHKYTLVRLYEPAVMVADHPDEGVAPFVYLLICLRNCLDATKSFFDLLLSSPPEGILNRSIITTDQAAFVMVLAARLLLIDAAGWEPEAARQTLDLSVVLGKIQAHVEEAETHHMNAMHEFAALAGDTLSEEVKTEDSTLGELATKTRLLKEWFEKKLEGENADKMPSLEGTLMETRDGEPEVGMTRLGGLLNDIAWNFRPFGW</sequence>
<dbReference type="InterPro" id="IPR013083">
    <property type="entry name" value="Znf_RING/FYVE/PHD"/>
</dbReference>
<dbReference type="InterPro" id="IPR018527">
    <property type="entry name" value="Rubredoxin_Fe_BS"/>
</dbReference>
<feature type="compositionally biased region" description="Polar residues" evidence="5">
    <location>
        <begin position="655"/>
        <end position="674"/>
    </location>
</feature>
<reference evidence="7 8" key="1">
    <citation type="submission" date="2017-06" db="EMBL/GenBank/DDBJ databases">
        <title>Comparative genomic analysis of Ambrosia Fusariam Clade fungi.</title>
        <authorList>
            <person name="Stajich J.E."/>
            <person name="Carrillo J."/>
            <person name="Kijimoto T."/>
            <person name="Eskalen A."/>
            <person name="O'Donnell K."/>
            <person name="Kasson M."/>
        </authorList>
    </citation>
    <scope>NUCLEOTIDE SEQUENCE [LARGE SCALE GENOMIC DNA]</scope>
    <source>
        <strain evidence="7 8">NRRL62584</strain>
    </source>
</reference>
<evidence type="ECO:0000313" key="8">
    <source>
        <dbReference type="Proteomes" id="UP000288168"/>
    </source>
</evidence>
<feature type="region of interest" description="Disordered" evidence="5">
    <location>
        <begin position="1361"/>
        <end position="1381"/>
    </location>
</feature>
<evidence type="ECO:0000256" key="1">
    <source>
        <dbReference type="ARBA" id="ARBA00022723"/>
    </source>
</evidence>
<evidence type="ECO:0000256" key="5">
    <source>
        <dbReference type="SAM" id="MobiDB-lite"/>
    </source>
</evidence>
<feature type="region of interest" description="Disordered" evidence="5">
    <location>
        <begin position="1148"/>
        <end position="1176"/>
    </location>
</feature>
<evidence type="ECO:0000256" key="3">
    <source>
        <dbReference type="ARBA" id="ARBA00022833"/>
    </source>
</evidence>
<organism evidence="7 8">
    <name type="scientific">Fusarium duplospermum</name>
    <dbReference type="NCBI Taxonomy" id="1325734"/>
    <lineage>
        <taxon>Eukaryota</taxon>
        <taxon>Fungi</taxon>
        <taxon>Dikarya</taxon>
        <taxon>Ascomycota</taxon>
        <taxon>Pezizomycotina</taxon>
        <taxon>Sordariomycetes</taxon>
        <taxon>Hypocreomycetidae</taxon>
        <taxon>Hypocreales</taxon>
        <taxon>Nectriaceae</taxon>
        <taxon>Fusarium</taxon>
        <taxon>Fusarium solani species complex</taxon>
    </lineage>
</organism>
<dbReference type="Proteomes" id="UP000288168">
    <property type="component" value="Unassembled WGS sequence"/>
</dbReference>
<evidence type="ECO:0000256" key="2">
    <source>
        <dbReference type="ARBA" id="ARBA00022771"/>
    </source>
</evidence>
<dbReference type="GO" id="GO:0000785">
    <property type="term" value="C:chromatin"/>
    <property type="evidence" value="ECO:0007669"/>
    <property type="project" value="TreeGrafter"/>
</dbReference>
<gene>
    <name evidence="7" type="ORF">CEP54_001590</name>
</gene>
<dbReference type="EMBL" id="NKCI01000008">
    <property type="protein sequence ID" value="RSL70745.1"/>
    <property type="molecule type" value="Genomic_DNA"/>
</dbReference>
<dbReference type="Gene3D" id="3.30.40.10">
    <property type="entry name" value="Zinc/RING finger domain, C3HC4 (zinc finger)"/>
    <property type="match status" value="1"/>
</dbReference>
<keyword evidence="8" id="KW-1185">Reference proteome</keyword>
<feature type="domain" description="SP-RING-type" evidence="6">
    <location>
        <begin position="1027"/>
        <end position="1128"/>
    </location>
</feature>
<dbReference type="GO" id="GO:0008270">
    <property type="term" value="F:zinc ion binding"/>
    <property type="evidence" value="ECO:0007669"/>
    <property type="project" value="UniProtKB-KW"/>
</dbReference>
<feature type="region of interest" description="Disordered" evidence="5">
    <location>
        <begin position="570"/>
        <end position="674"/>
    </location>
</feature>
<protein>
    <recommendedName>
        <fullName evidence="6">SP-RING-type domain-containing protein</fullName>
    </recommendedName>
</protein>
<dbReference type="PROSITE" id="PS51044">
    <property type="entry name" value="ZF_SP_RING"/>
    <property type="match status" value="1"/>
</dbReference>
<evidence type="ECO:0000256" key="4">
    <source>
        <dbReference type="PROSITE-ProRule" id="PRU00452"/>
    </source>
</evidence>
<evidence type="ECO:0000313" key="7">
    <source>
        <dbReference type="EMBL" id="RSL70745.1"/>
    </source>
</evidence>
<accession>A0A428QZJ4</accession>
<feature type="region of interest" description="Disordered" evidence="5">
    <location>
        <begin position="244"/>
        <end position="277"/>
    </location>
</feature>
<feature type="region of interest" description="Disordered" evidence="5">
    <location>
        <begin position="139"/>
        <end position="202"/>
    </location>
</feature>
<name>A0A428QZJ4_9HYPO</name>
<dbReference type="PROSITE" id="PS00202">
    <property type="entry name" value="RUBREDOXIN"/>
    <property type="match status" value="1"/>
</dbReference>
<dbReference type="CDD" id="cd16650">
    <property type="entry name" value="SP-RING_PIAS-like"/>
    <property type="match status" value="1"/>
</dbReference>
<feature type="compositionally biased region" description="Low complexity" evidence="5">
    <location>
        <begin position="71"/>
        <end position="80"/>
    </location>
</feature>
<proteinExistence type="predicted"/>
<feature type="region of interest" description="Disordered" evidence="5">
    <location>
        <begin position="1211"/>
        <end position="1233"/>
    </location>
</feature>
<dbReference type="PANTHER" id="PTHR10782">
    <property type="entry name" value="ZINC FINGER MIZ DOMAIN-CONTAINING PROTEIN"/>
    <property type="match status" value="1"/>
</dbReference>
<feature type="compositionally biased region" description="Polar residues" evidence="5">
    <location>
        <begin position="165"/>
        <end position="180"/>
    </location>
</feature>
<dbReference type="OrthoDB" id="27975at2759"/>
<dbReference type="InterPro" id="IPR004181">
    <property type="entry name" value="Znf_MIZ"/>
</dbReference>
<dbReference type="STRING" id="1325734.A0A428QZJ4"/>
<keyword evidence="3" id="KW-0862">Zinc</keyword>
<feature type="compositionally biased region" description="Polar residues" evidence="5">
    <location>
        <begin position="192"/>
        <end position="202"/>
    </location>
</feature>
<dbReference type="GO" id="GO:0061665">
    <property type="term" value="F:SUMO ligase activity"/>
    <property type="evidence" value="ECO:0007669"/>
    <property type="project" value="TreeGrafter"/>
</dbReference>
<keyword evidence="1" id="KW-0479">Metal-binding</keyword>
<dbReference type="PANTHER" id="PTHR10782:SF4">
    <property type="entry name" value="TONALLI, ISOFORM E"/>
    <property type="match status" value="1"/>
</dbReference>
<dbReference type="GO" id="GO:0016925">
    <property type="term" value="P:protein sumoylation"/>
    <property type="evidence" value="ECO:0007669"/>
    <property type="project" value="TreeGrafter"/>
</dbReference>
<feature type="compositionally biased region" description="Acidic residues" evidence="5">
    <location>
        <begin position="1149"/>
        <end position="1159"/>
    </location>
</feature>
<keyword evidence="2 4" id="KW-0863">Zinc-finger</keyword>
<dbReference type="Pfam" id="PF02891">
    <property type="entry name" value="zf-MIZ"/>
    <property type="match status" value="1"/>
</dbReference>